<dbReference type="NCBIfam" id="TIGR01751">
    <property type="entry name" value="crot-CoA-red"/>
    <property type="match status" value="1"/>
</dbReference>
<dbReference type="InterPro" id="IPR013149">
    <property type="entry name" value="ADH-like_C"/>
</dbReference>
<dbReference type="Gene3D" id="3.90.180.10">
    <property type="entry name" value="Medium-chain alcohol dehydrogenases, catalytic domain"/>
    <property type="match status" value="1"/>
</dbReference>
<feature type="domain" description="Enoyl reductase (ER)" evidence="2">
    <location>
        <begin position="50"/>
        <end position="409"/>
    </location>
</feature>
<keyword evidence="4" id="KW-1185">Reference proteome</keyword>
<proteinExistence type="predicted"/>
<dbReference type="Pfam" id="PF00107">
    <property type="entry name" value="ADH_zinc_N"/>
    <property type="match status" value="1"/>
</dbReference>
<dbReference type="InterPro" id="IPR010085">
    <property type="entry name" value="Crot_CoA_red"/>
</dbReference>
<dbReference type="SUPFAM" id="SSF50129">
    <property type="entry name" value="GroES-like"/>
    <property type="match status" value="1"/>
</dbReference>
<dbReference type="CDD" id="cd08246">
    <property type="entry name" value="crotonyl_coA_red"/>
    <property type="match status" value="1"/>
</dbReference>
<dbReference type="PANTHER" id="PTHR44154">
    <property type="entry name" value="QUINONE OXIDOREDUCTASE"/>
    <property type="match status" value="1"/>
</dbReference>
<dbReference type="AlphaFoldDB" id="A0A5M6IFW0"/>
<dbReference type="Pfam" id="PF08240">
    <property type="entry name" value="ADH_N"/>
    <property type="match status" value="1"/>
</dbReference>
<dbReference type="EMBL" id="VWPJ01000003">
    <property type="protein sequence ID" value="KAA5606639.1"/>
    <property type="molecule type" value="Genomic_DNA"/>
</dbReference>
<organism evidence="3 4">
    <name type="scientific">Roseospira marina</name>
    <dbReference type="NCBI Taxonomy" id="140057"/>
    <lineage>
        <taxon>Bacteria</taxon>
        <taxon>Pseudomonadati</taxon>
        <taxon>Pseudomonadota</taxon>
        <taxon>Alphaproteobacteria</taxon>
        <taxon>Rhodospirillales</taxon>
        <taxon>Rhodospirillaceae</taxon>
        <taxon>Roseospira</taxon>
    </lineage>
</organism>
<evidence type="ECO:0000313" key="3">
    <source>
        <dbReference type="EMBL" id="KAA5606639.1"/>
    </source>
</evidence>
<keyword evidence="1" id="KW-0521">NADP</keyword>
<evidence type="ECO:0000256" key="1">
    <source>
        <dbReference type="ARBA" id="ARBA00022857"/>
    </source>
</evidence>
<keyword evidence="3" id="KW-0560">Oxidoreductase</keyword>
<reference evidence="3 4" key="1">
    <citation type="submission" date="2019-09" db="EMBL/GenBank/DDBJ databases">
        <title>Genome sequence of Roseospira marina, one of the more divergent members of the non-sulfur purple photosynthetic bacterial family, the Rhodospirillaceae.</title>
        <authorList>
            <person name="Meyer T."/>
            <person name="Kyndt J."/>
        </authorList>
    </citation>
    <scope>NUCLEOTIDE SEQUENCE [LARGE SCALE GENOMIC DNA]</scope>
    <source>
        <strain evidence="3 4">DSM 15113</strain>
    </source>
</reference>
<dbReference type="PANTHER" id="PTHR44154:SF1">
    <property type="entry name" value="QUINONE OXIDOREDUCTASE"/>
    <property type="match status" value="1"/>
</dbReference>
<evidence type="ECO:0000259" key="2">
    <source>
        <dbReference type="SMART" id="SM00829"/>
    </source>
</evidence>
<protein>
    <submittedName>
        <fullName evidence="3">Crotonyl-CoA carboxylase/reductase</fullName>
        <ecNumber evidence="3">1.3.1.85</ecNumber>
    </submittedName>
</protein>
<dbReference type="InterPro" id="IPR020843">
    <property type="entry name" value="ER"/>
</dbReference>
<dbReference type="SMART" id="SM00829">
    <property type="entry name" value="PKS_ER"/>
    <property type="match status" value="1"/>
</dbReference>
<dbReference type="Proteomes" id="UP000324065">
    <property type="component" value="Unassembled WGS sequence"/>
</dbReference>
<dbReference type="InterPro" id="IPR051603">
    <property type="entry name" value="Zinc-ADH_QOR/CCCR"/>
</dbReference>
<dbReference type="InterPro" id="IPR013154">
    <property type="entry name" value="ADH-like_N"/>
</dbReference>
<dbReference type="Gene3D" id="3.40.50.720">
    <property type="entry name" value="NAD(P)-binding Rossmann-like Domain"/>
    <property type="match status" value="1"/>
</dbReference>
<sequence length="427" mass="47740">MSTATADIVELRPDRETKDLYELGEIPPLGHVPKQMYAWAIRRDRHGPPDTAMQVEVVDVPTLESHDVLVMVMAAGVNYNGIWAALGEPVSVFDVHKQEYHIAGSDCAGIIWAVGSQVKRWKVGDEVVVHCNQDDGDDEECNGGDPMFSASQRIWGYETPDGSFCQFTRVQAQQLMKRPQHLTWEESACYTLTLATAYRMLFGHRPHVLRPGQNVLVWGASGGLGAMAVQLCAVSGANAIGVISDESKRDFVMSLGAKGVINRKDFNCWGRLPDVNGPEFKAYMKESYKFGRAIWEYTGKGNDVDMVFEHPGEQTFPVSTLVVKRGGMVVFCAGTTGFNITFDARFVWMRQKRIQGSHFANLMQASQANQLVIERRLDPCMSEVFSWEQIPYAHMKMWKNEHKPGNMAVMVQAVKPGRRTVEECLEG</sequence>
<dbReference type="GO" id="GO:0043880">
    <property type="term" value="F:crotonyl-CoA reductase activity"/>
    <property type="evidence" value="ECO:0007669"/>
    <property type="project" value="InterPro"/>
</dbReference>
<gene>
    <name evidence="3" type="primary">ccrA</name>
    <name evidence="3" type="ORF">F1188_04695</name>
</gene>
<dbReference type="OrthoDB" id="9790818at2"/>
<evidence type="ECO:0000313" key="4">
    <source>
        <dbReference type="Proteomes" id="UP000324065"/>
    </source>
</evidence>
<dbReference type="InterPro" id="IPR011032">
    <property type="entry name" value="GroES-like_sf"/>
</dbReference>
<comment type="caution">
    <text evidence="3">The sequence shown here is derived from an EMBL/GenBank/DDBJ whole genome shotgun (WGS) entry which is preliminary data.</text>
</comment>
<accession>A0A5M6IFW0</accession>
<dbReference type="EC" id="1.3.1.85" evidence="3"/>
<dbReference type="InterPro" id="IPR036291">
    <property type="entry name" value="NAD(P)-bd_dom_sf"/>
</dbReference>
<dbReference type="SUPFAM" id="SSF51735">
    <property type="entry name" value="NAD(P)-binding Rossmann-fold domains"/>
    <property type="match status" value="1"/>
</dbReference>
<dbReference type="RefSeq" id="WP_150061240.1">
    <property type="nucleotide sequence ID" value="NZ_JACHII010000005.1"/>
</dbReference>
<name>A0A5M6IFW0_9PROT</name>